<keyword evidence="2" id="KW-1185">Reference proteome</keyword>
<dbReference type="KEGG" id="halu:HUG12_09225"/>
<name>A0A7D5LAJ4_9EURY</name>
<accession>A0A7D5LAJ4</accession>
<sequence length="54" mass="6015">MATRLVFLLLWVPIGFALLVGASYLGTKLALRSYFDDDEPPSSLISIEDVNDDR</sequence>
<dbReference type="OrthoDB" id="312836at2157"/>
<dbReference type="GeneID" id="56037638"/>
<dbReference type="RefSeq" id="WP_179268475.1">
    <property type="nucleotide sequence ID" value="NZ_CP058579.1"/>
</dbReference>
<evidence type="ECO:0000313" key="2">
    <source>
        <dbReference type="Proteomes" id="UP000509626"/>
    </source>
</evidence>
<proteinExistence type="predicted"/>
<reference evidence="1 2" key="1">
    <citation type="submission" date="2020-06" db="EMBL/GenBank/DDBJ databases">
        <title>NJ-3-1, isolated from saline soil.</title>
        <authorList>
            <person name="Cui H.L."/>
            <person name="Shi X."/>
        </authorList>
    </citation>
    <scope>NUCLEOTIDE SEQUENCE [LARGE SCALE GENOMIC DNA]</scope>
    <source>
        <strain evidence="1 2">NJ-3-1</strain>
    </source>
</reference>
<dbReference type="Proteomes" id="UP000509626">
    <property type="component" value="Chromosome"/>
</dbReference>
<gene>
    <name evidence="1" type="ORF">HUG12_09225</name>
</gene>
<evidence type="ECO:0000313" key="1">
    <source>
        <dbReference type="EMBL" id="QLG61890.1"/>
    </source>
</evidence>
<dbReference type="AlphaFoldDB" id="A0A7D5LAJ4"/>
<organism evidence="1 2">
    <name type="scientific">Halorarum salinum</name>
    <dbReference type="NCBI Taxonomy" id="2743089"/>
    <lineage>
        <taxon>Archaea</taxon>
        <taxon>Methanobacteriati</taxon>
        <taxon>Methanobacteriota</taxon>
        <taxon>Stenosarchaea group</taxon>
        <taxon>Halobacteria</taxon>
        <taxon>Halobacteriales</taxon>
        <taxon>Haloferacaceae</taxon>
        <taxon>Halorarum</taxon>
    </lineage>
</organism>
<dbReference type="EMBL" id="CP058579">
    <property type="protein sequence ID" value="QLG61890.1"/>
    <property type="molecule type" value="Genomic_DNA"/>
</dbReference>
<protein>
    <submittedName>
        <fullName evidence="1">Uncharacterized protein</fullName>
    </submittedName>
</protein>